<proteinExistence type="predicted"/>
<protein>
    <submittedName>
        <fullName evidence="2">Uncharacterized protein</fullName>
    </submittedName>
</protein>
<dbReference type="RefSeq" id="WP_137143686.1">
    <property type="nucleotide sequence ID" value="NZ_CP032350.1"/>
</dbReference>
<dbReference type="PROSITE" id="PS50005">
    <property type="entry name" value="TPR"/>
    <property type="match status" value="2"/>
</dbReference>
<dbReference type="PANTHER" id="PTHR12558:SF13">
    <property type="entry name" value="CELL DIVISION CYCLE PROTEIN 27 HOMOLOG"/>
    <property type="match status" value="1"/>
</dbReference>
<keyword evidence="2" id="KW-0614">Plasmid</keyword>
<dbReference type="SUPFAM" id="SSF48452">
    <property type="entry name" value="TPR-like"/>
    <property type="match status" value="2"/>
</dbReference>
<evidence type="ECO:0000313" key="3">
    <source>
        <dbReference type="Proteomes" id="UP000298693"/>
    </source>
</evidence>
<keyword evidence="1" id="KW-0802">TPR repeat</keyword>
<gene>
    <name evidence="2" type="ORF">D3869_32135</name>
</gene>
<dbReference type="SMART" id="SM00028">
    <property type="entry name" value="TPR"/>
    <property type="match status" value="8"/>
</dbReference>
<dbReference type="Gene3D" id="1.25.40.10">
    <property type="entry name" value="Tetratricopeptide repeat domain"/>
    <property type="match status" value="2"/>
</dbReference>
<name>A0A4D8R998_AZOBR</name>
<reference evidence="2 3" key="1">
    <citation type="submission" date="2018-09" db="EMBL/GenBank/DDBJ databases">
        <title>Whole genome based analysis of evolution and adaptive divergence in Indian and Brazilian strains of Azospirillum brasilense.</title>
        <authorList>
            <person name="Singh C."/>
            <person name="Tripathi A.K."/>
        </authorList>
    </citation>
    <scope>NUCLEOTIDE SEQUENCE [LARGE SCALE GENOMIC DNA]</scope>
    <source>
        <strain evidence="2 3">MTCC4039</strain>
        <plasmid evidence="2 3">p5</plasmid>
    </source>
</reference>
<evidence type="ECO:0000256" key="1">
    <source>
        <dbReference type="PROSITE-ProRule" id="PRU00339"/>
    </source>
</evidence>
<dbReference type="Pfam" id="PF13432">
    <property type="entry name" value="TPR_16"/>
    <property type="match status" value="2"/>
</dbReference>
<sequence length="404" mass="45031">MNDGQKMARSDATVLWRENIRTENLSNYDYCMAVALEREGSFNESLAAYRRALEVRPDLAVAAYRLRALFEKTGRAEDAEAVHRDALATDPHYAANAMVSLALELMEGNSWDDGEAMLQSAISGNCLPTLHFAEACFLLGRQQQKKGDIKTAIKTLSQGIAAQPNHSSLLEQLGSAFLHVHDAPSAALLLEKGITLEPFSPTMHYQLAWANLFECRFVKAANLFEKTIKLGYKFPYYPQWRQGLALLALGRYEDVLHCYAQPLASEQESSILRSYRGLCLQAMGRLEEALEEHEKAVLSPQHMAEKISNRALTESALGNNEKSLELHKEAMKAEGEPWPAIAYSYTLVQLGRLDEAEVIFTTVAKTFPTSASYMVHVLTDGWNVLGPLCRKLSLGNELSEENMI</sequence>
<dbReference type="Pfam" id="PF13181">
    <property type="entry name" value="TPR_8"/>
    <property type="match status" value="1"/>
</dbReference>
<dbReference type="InterPro" id="IPR019734">
    <property type="entry name" value="TPR_rpt"/>
</dbReference>
<dbReference type="Proteomes" id="UP000298693">
    <property type="component" value="Plasmid p5"/>
</dbReference>
<feature type="repeat" description="TPR" evidence="1">
    <location>
        <begin position="26"/>
        <end position="59"/>
    </location>
</feature>
<feature type="repeat" description="TPR" evidence="1">
    <location>
        <begin position="133"/>
        <end position="166"/>
    </location>
</feature>
<evidence type="ECO:0000313" key="2">
    <source>
        <dbReference type="EMBL" id="QCO19895.1"/>
    </source>
</evidence>
<organism evidence="2 3">
    <name type="scientific">Azospirillum brasilense</name>
    <dbReference type="NCBI Taxonomy" id="192"/>
    <lineage>
        <taxon>Bacteria</taxon>
        <taxon>Pseudomonadati</taxon>
        <taxon>Pseudomonadota</taxon>
        <taxon>Alphaproteobacteria</taxon>
        <taxon>Rhodospirillales</taxon>
        <taxon>Azospirillaceae</taxon>
        <taxon>Azospirillum</taxon>
    </lineage>
</organism>
<geneLocation type="plasmid" evidence="2">
    <name>p5</name>
</geneLocation>
<dbReference type="PANTHER" id="PTHR12558">
    <property type="entry name" value="CELL DIVISION CYCLE 16,23,27"/>
    <property type="match status" value="1"/>
</dbReference>
<dbReference type="EMBL" id="CP032350">
    <property type="protein sequence ID" value="QCO19895.1"/>
    <property type="molecule type" value="Genomic_DNA"/>
</dbReference>
<accession>A0A4D8R998</accession>
<dbReference type="InterPro" id="IPR011990">
    <property type="entry name" value="TPR-like_helical_dom_sf"/>
</dbReference>
<dbReference type="AlphaFoldDB" id="A0A4D8R998"/>